<organism evidence="2 3">
    <name type="scientific">Minwuia thermotolerans</name>
    <dbReference type="NCBI Taxonomy" id="2056226"/>
    <lineage>
        <taxon>Bacteria</taxon>
        <taxon>Pseudomonadati</taxon>
        <taxon>Pseudomonadota</taxon>
        <taxon>Alphaproteobacteria</taxon>
        <taxon>Minwuiales</taxon>
        <taxon>Minwuiaceae</taxon>
        <taxon>Minwuia</taxon>
    </lineage>
</organism>
<dbReference type="AlphaFoldDB" id="A0A2M9FXQ6"/>
<proteinExistence type="predicted"/>
<keyword evidence="1" id="KW-0812">Transmembrane</keyword>
<dbReference type="SUPFAM" id="SSF103088">
    <property type="entry name" value="OmpA-like"/>
    <property type="match status" value="1"/>
</dbReference>
<evidence type="ECO:0000313" key="3">
    <source>
        <dbReference type="Proteomes" id="UP000229498"/>
    </source>
</evidence>
<dbReference type="InterPro" id="IPR036737">
    <property type="entry name" value="OmpA-like_sf"/>
</dbReference>
<dbReference type="EMBL" id="PHIG01000047">
    <property type="protein sequence ID" value="PJK28246.1"/>
    <property type="molecule type" value="Genomic_DNA"/>
</dbReference>
<dbReference type="Proteomes" id="UP000229498">
    <property type="component" value="Unassembled WGS sequence"/>
</dbReference>
<evidence type="ECO:0008006" key="4">
    <source>
        <dbReference type="Google" id="ProtNLM"/>
    </source>
</evidence>
<dbReference type="RefSeq" id="WP_109794694.1">
    <property type="nucleotide sequence ID" value="NZ_PHIG01000047.1"/>
</dbReference>
<feature type="transmembrane region" description="Helical" evidence="1">
    <location>
        <begin position="26"/>
        <end position="43"/>
    </location>
</feature>
<keyword evidence="1" id="KW-0472">Membrane</keyword>
<gene>
    <name evidence="2" type="ORF">CVT23_17900</name>
</gene>
<sequence>MYTSTTETEPTTPEADAPAGPDQANVVLFLALYLILLAFFIMLNSNAEISEARARAVLAGITIAPVELAPRPDGPLTLVADALEAQLVELFDGHMDRGEWRLQASEGLIAVSMPQRKAFGADSSILRPTRIAMVNRLAALLGETGANERLDLVLVMGDAGDTSLARRRAAALGGDLIRNGVDPARFALRVQRDPSASIEFLLQPAPEA</sequence>
<keyword evidence="3" id="KW-1185">Reference proteome</keyword>
<name>A0A2M9FXQ6_9PROT</name>
<accession>A0A2M9FXQ6</accession>
<keyword evidence="1" id="KW-1133">Transmembrane helix</keyword>
<evidence type="ECO:0000313" key="2">
    <source>
        <dbReference type="EMBL" id="PJK28246.1"/>
    </source>
</evidence>
<reference evidence="2 3" key="1">
    <citation type="submission" date="2017-11" db="EMBL/GenBank/DDBJ databases">
        <title>Draft genome sequence of Rhizobiales bacterium SY3-13.</title>
        <authorList>
            <person name="Sun C."/>
        </authorList>
    </citation>
    <scope>NUCLEOTIDE SEQUENCE [LARGE SCALE GENOMIC DNA]</scope>
    <source>
        <strain evidence="2 3">SY3-13</strain>
    </source>
</reference>
<protein>
    <recommendedName>
        <fullName evidence="4">Motility protein B-like N-terminal domain-containing protein</fullName>
    </recommendedName>
</protein>
<comment type="caution">
    <text evidence="2">The sequence shown here is derived from an EMBL/GenBank/DDBJ whole genome shotgun (WGS) entry which is preliminary data.</text>
</comment>
<evidence type="ECO:0000256" key="1">
    <source>
        <dbReference type="SAM" id="Phobius"/>
    </source>
</evidence>